<evidence type="ECO:0000313" key="3">
    <source>
        <dbReference type="EMBL" id="MDM7889783.1"/>
    </source>
</evidence>
<evidence type="ECO:0000256" key="1">
    <source>
        <dbReference type="SAM" id="MobiDB-lite"/>
    </source>
</evidence>
<keyword evidence="2" id="KW-0812">Transmembrane</keyword>
<proteinExistence type="predicted"/>
<protein>
    <submittedName>
        <fullName evidence="3">Uncharacterized protein</fullName>
    </submittedName>
</protein>
<evidence type="ECO:0000256" key="2">
    <source>
        <dbReference type="SAM" id="Phobius"/>
    </source>
</evidence>
<feature type="region of interest" description="Disordered" evidence="1">
    <location>
        <begin position="1"/>
        <end position="32"/>
    </location>
</feature>
<organism evidence="3 4">
    <name type="scientific">Curtobacterium subtropicum</name>
    <dbReference type="NCBI Taxonomy" id="3055138"/>
    <lineage>
        <taxon>Bacteria</taxon>
        <taxon>Bacillati</taxon>
        <taxon>Actinomycetota</taxon>
        <taxon>Actinomycetes</taxon>
        <taxon>Micrococcales</taxon>
        <taxon>Microbacteriaceae</taxon>
        <taxon>Curtobacterium</taxon>
    </lineage>
</organism>
<accession>A0ABT7TJL2</accession>
<dbReference type="Proteomes" id="UP001235720">
    <property type="component" value="Unassembled WGS sequence"/>
</dbReference>
<comment type="caution">
    <text evidence="3">The sequence shown here is derived from an EMBL/GenBank/DDBJ whole genome shotgun (WGS) entry which is preliminary data.</text>
</comment>
<feature type="compositionally biased region" description="Basic and acidic residues" evidence="1">
    <location>
        <begin position="7"/>
        <end position="21"/>
    </location>
</feature>
<reference evidence="3 4" key="1">
    <citation type="submission" date="2023-06" db="EMBL/GenBank/DDBJ databases">
        <authorList>
            <person name="Feng G."/>
            <person name="Li J."/>
            <person name="Zhu H."/>
        </authorList>
    </citation>
    <scope>NUCLEOTIDE SEQUENCE [LARGE SCALE GENOMIC DNA]</scope>
    <source>
        <strain evidence="3 4">RHCJP20</strain>
    </source>
</reference>
<gene>
    <name evidence="3" type="ORF">QUG98_15115</name>
</gene>
<feature type="transmembrane region" description="Helical" evidence="2">
    <location>
        <begin position="42"/>
        <end position="65"/>
    </location>
</feature>
<sequence>MTNQGPADDRVDPTDDLDRAFGPETASVTTASTGQRLRRGTVITLSFVAAGVVIAVVLSTIVGSIQTGVGGVFPRPQAALDRFRTAATEVAGVRAVRDEETTRDSLAAYRVSAVVDAAPGLSHGQQVDITRALSAAAADADGNGVVVSAEVRFDTMVIGVTTDAEVTRQRLEVARSVAGIGGVVAVRCDWATDAPSDDTAAQRVELVTAATDVALAAITDVAQRATHDVFPDAGVSARQPS</sequence>
<name>A0ABT7TJL2_9MICO</name>
<evidence type="ECO:0000313" key="4">
    <source>
        <dbReference type="Proteomes" id="UP001235720"/>
    </source>
</evidence>
<dbReference type="EMBL" id="JAUCMM010000014">
    <property type="protein sequence ID" value="MDM7889783.1"/>
    <property type="molecule type" value="Genomic_DNA"/>
</dbReference>
<keyword evidence="2" id="KW-1133">Transmembrane helix</keyword>
<keyword evidence="2" id="KW-0472">Membrane</keyword>
<dbReference type="RefSeq" id="WP_289471334.1">
    <property type="nucleotide sequence ID" value="NZ_JAUCMM010000014.1"/>
</dbReference>
<keyword evidence="4" id="KW-1185">Reference proteome</keyword>